<keyword evidence="3" id="KW-0378">Hydrolase</keyword>
<proteinExistence type="predicted"/>
<feature type="non-terminal residue" evidence="3">
    <location>
        <position position="1"/>
    </location>
</feature>
<dbReference type="Proteomes" id="UP000265520">
    <property type="component" value="Unassembled WGS sequence"/>
</dbReference>
<organism evidence="3 4">
    <name type="scientific">Trifolium medium</name>
    <dbReference type="NCBI Taxonomy" id="97028"/>
    <lineage>
        <taxon>Eukaryota</taxon>
        <taxon>Viridiplantae</taxon>
        <taxon>Streptophyta</taxon>
        <taxon>Embryophyta</taxon>
        <taxon>Tracheophyta</taxon>
        <taxon>Spermatophyta</taxon>
        <taxon>Magnoliopsida</taxon>
        <taxon>eudicotyledons</taxon>
        <taxon>Gunneridae</taxon>
        <taxon>Pentapetalae</taxon>
        <taxon>rosids</taxon>
        <taxon>fabids</taxon>
        <taxon>Fabales</taxon>
        <taxon>Fabaceae</taxon>
        <taxon>Papilionoideae</taxon>
        <taxon>50 kb inversion clade</taxon>
        <taxon>NPAAA clade</taxon>
        <taxon>Hologalegina</taxon>
        <taxon>IRL clade</taxon>
        <taxon>Trifolieae</taxon>
        <taxon>Trifolium</taxon>
    </lineage>
</organism>
<evidence type="ECO:0000313" key="4">
    <source>
        <dbReference type="Proteomes" id="UP000265520"/>
    </source>
</evidence>
<keyword evidence="3" id="KW-0547">Nucleotide-binding</keyword>
<evidence type="ECO:0000256" key="2">
    <source>
        <dbReference type="ARBA" id="ARBA00047984"/>
    </source>
</evidence>
<comment type="caution">
    <text evidence="3">The sequence shown here is derived from an EMBL/GenBank/DDBJ whole genome shotgun (WGS) entry which is preliminary data.</text>
</comment>
<dbReference type="GO" id="GO:0003723">
    <property type="term" value="F:RNA binding"/>
    <property type="evidence" value="ECO:0007669"/>
    <property type="project" value="TreeGrafter"/>
</dbReference>
<dbReference type="EC" id="3.6.4.13" evidence="1"/>
<dbReference type="GO" id="GO:0003724">
    <property type="term" value="F:RNA helicase activity"/>
    <property type="evidence" value="ECO:0007669"/>
    <property type="project" value="UniProtKB-EC"/>
</dbReference>
<dbReference type="PANTHER" id="PTHR18934:SF83">
    <property type="entry name" value="PRE-MRNA-SPLICING FACTOR ATP-DEPENDENT RNA HELICASE DHX16"/>
    <property type="match status" value="1"/>
</dbReference>
<evidence type="ECO:0000313" key="3">
    <source>
        <dbReference type="EMBL" id="MCI30781.1"/>
    </source>
</evidence>
<accession>A0A392R2I3</accession>
<keyword evidence="3" id="KW-0067">ATP-binding</keyword>
<dbReference type="AlphaFoldDB" id="A0A392R2I3"/>
<comment type="catalytic activity">
    <reaction evidence="2">
        <text>ATP + H2O = ADP + phosphate + H(+)</text>
        <dbReference type="Rhea" id="RHEA:13065"/>
        <dbReference type="ChEBI" id="CHEBI:15377"/>
        <dbReference type="ChEBI" id="CHEBI:15378"/>
        <dbReference type="ChEBI" id="CHEBI:30616"/>
        <dbReference type="ChEBI" id="CHEBI:43474"/>
        <dbReference type="ChEBI" id="CHEBI:456216"/>
        <dbReference type="EC" id="3.6.4.13"/>
    </reaction>
</comment>
<dbReference type="PANTHER" id="PTHR18934">
    <property type="entry name" value="ATP-DEPENDENT RNA HELICASE"/>
    <property type="match status" value="1"/>
</dbReference>
<evidence type="ECO:0000256" key="1">
    <source>
        <dbReference type="ARBA" id="ARBA00012552"/>
    </source>
</evidence>
<dbReference type="EMBL" id="LXQA010182131">
    <property type="protein sequence ID" value="MCI30781.1"/>
    <property type="molecule type" value="Genomic_DNA"/>
</dbReference>
<protein>
    <recommendedName>
        <fullName evidence="1">RNA helicase</fullName>
        <ecNumber evidence="1">3.6.4.13</ecNumber>
    </recommendedName>
</protein>
<dbReference type="Gene3D" id="3.40.50.300">
    <property type="entry name" value="P-loop containing nucleotide triphosphate hydrolases"/>
    <property type="match status" value="1"/>
</dbReference>
<dbReference type="InterPro" id="IPR027417">
    <property type="entry name" value="P-loop_NTPase"/>
</dbReference>
<dbReference type="SUPFAM" id="SSF52540">
    <property type="entry name" value="P-loop containing nucleoside triphosphate hydrolases"/>
    <property type="match status" value="1"/>
</dbReference>
<keyword evidence="4" id="KW-1185">Reference proteome</keyword>
<dbReference type="GO" id="GO:0071013">
    <property type="term" value="C:catalytic step 2 spliceosome"/>
    <property type="evidence" value="ECO:0007669"/>
    <property type="project" value="TreeGrafter"/>
</dbReference>
<keyword evidence="3" id="KW-0347">Helicase</keyword>
<sequence>PNAVEKEETWEDHQLRKATLKYGSKDKRRVCDDYQLVFEDQTDIIKASMDVDKKFDFKREIALEKSRVKRLALHEERKKLPIYYFRDEFLRAVHDHQVLVIVGETGFGKTTQIPQYLHEASYTKHGRMIACTQPRRVGAMSVAARVSQ</sequence>
<name>A0A392R2I3_9FABA</name>
<reference evidence="3 4" key="1">
    <citation type="journal article" date="2018" name="Front. Plant Sci.">
        <title>Red Clover (Trifolium pratense) and Zigzag Clover (T. medium) - A Picture of Genomic Similarities and Differences.</title>
        <authorList>
            <person name="Dluhosova J."/>
            <person name="Istvanek J."/>
            <person name="Nedelnik J."/>
            <person name="Repkova J."/>
        </authorList>
    </citation>
    <scope>NUCLEOTIDE SEQUENCE [LARGE SCALE GENOMIC DNA]</scope>
    <source>
        <strain evidence="4">cv. 10/8</strain>
        <tissue evidence="3">Leaf</tissue>
    </source>
</reference>